<reference evidence="3 4" key="1">
    <citation type="journal article" date="2016" name="Nat. Commun.">
        <title>Thousands of microbial genomes shed light on interconnected biogeochemical processes in an aquifer system.</title>
        <authorList>
            <person name="Anantharaman K."/>
            <person name="Brown C.T."/>
            <person name="Hug L.A."/>
            <person name="Sharon I."/>
            <person name="Castelle C.J."/>
            <person name="Probst A.J."/>
            <person name="Thomas B.C."/>
            <person name="Singh A."/>
            <person name="Wilkins M.J."/>
            <person name="Karaoz U."/>
            <person name="Brodie E.L."/>
            <person name="Williams K.H."/>
            <person name="Hubbard S.S."/>
            <person name="Banfield J.F."/>
        </authorList>
    </citation>
    <scope>NUCLEOTIDE SEQUENCE [LARGE SCALE GENOMIC DNA]</scope>
</reference>
<name>A0A1F5MHC8_9BACT</name>
<keyword evidence="2" id="KW-0472">Membrane</keyword>
<evidence type="ECO:0008006" key="5">
    <source>
        <dbReference type="Google" id="ProtNLM"/>
    </source>
</evidence>
<organism evidence="3 4">
    <name type="scientific">Candidatus Daviesbacteria bacterium RIFCSPLOWO2_02_FULL_36_7</name>
    <dbReference type="NCBI Taxonomy" id="1797792"/>
    <lineage>
        <taxon>Bacteria</taxon>
        <taxon>Candidatus Daviesiibacteriota</taxon>
    </lineage>
</organism>
<dbReference type="SUPFAM" id="SSF63817">
    <property type="entry name" value="Sortase"/>
    <property type="match status" value="1"/>
</dbReference>
<dbReference type="InterPro" id="IPR005754">
    <property type="entry name" value="Sortase"/>
</dbReference>
<dbReference type="AlphaFoldDB" id="A0A1F5MHC8"/>
<proteinExistence type="predicted"/>
<sequence>MIATSKFISVGFLAIGVFILMQVILPVMSFQIWQLGQKYQNQILISPIKSNEQILGISVQNRDSFPAFISSLKRETQPNYDRFNLSIPALKINKTDVFVDTNDLSKGLAQLPGSALPGEKGNLFISGHSALSQFLAVKSVPFSKLSDLKKGDQIIIGTPGTKFIYEVVGFKIVDPSDLSVLQSPEDQGRYISLMTCVPPGLNLKRLVVLGKML</sequence>
<accession>A0A1F5MHC8</accession>
<dbReference type="EMBL" id="MFDT01000044">
    <property type="protein sequence ID" value="OGE64752.1"/>
    <property type="molecule type" value="Genomic_DNA"/>
</dbReference>
<feature type="transmembrane region" description="Helical" evidence="2">
    <location>
        <begin position="7"/>
        <end position="33"/>
    </location>
</feature>
<evidence type="ECO:0000313" key="4">
    <source>
        <dbReference type="Proteomes" id="UP000178859"/>
    </source>
</evidence>
<dbReference type="Pfam" id="PF04203">
    <property type="entry name" value="Sortase"/>
    <property type="match status" value="1"/>
</dbReference>
<dbReference type="Gene3D" id="2.40.260.10">
    <property type="entry name" value="Sortase"/>
    <property type="match status" value="1"/>
</dbReference>
<dbReference type="InterPro" id="IPR042003">
    <property type="entry name" value="Sortase_E"/>
</dbReference>
<evidence type="ECO:0000313" key="3">
    <source>
        <dbReference type="EMBL" id="OGE64752.1"/>
    </source>
</evidence>
<keyword evidence="2" id="KW-1133">Transmembrane helix</keyword>
<dbReference type="InterPro" id="IPR023365">
    <property type="entry name" value="Sortase_dom-sf"/>
</dbReference>
<dbReference type="GO" id="GO:0016787">
    <property type="term" value="F:hydrolase activity"/>
    <property type="evidence" value="ECO:0007669"/>
    <property type="project" value="UniProtKB-KW"/>
</dbReference>
<evidence type="ECO:0000256" key="1">
    <source>
        <dbReference type="ARBA" id="ARBA00022801"/>
    </source>
</evidence>
<keyword evidence="2" id="KW-0812">Transmembrane</keyword>
<dbReference type="NCBIfam" id="TIGR01076">
    <property type="entry name" value="sortase_fam"/>
    <property type="match status" value="1"/>
</dbReference>
<gene>
    <name evidence="3" type="ORF">A3I48_03880</name>
</gene>
<dbReference type="Proteomes" id="UP000178859">
    <property type="component" value="Unassembled WGS sequence"/>
</dbReference>
<keyword evidence="1" id="KW-0378">Hydrolase</keyword>
<evidence type="ECO:0000256" key="2">
    <source>
        <dbReference type="SAM" id="Phobius"/>
    </source>
</evidence>
<dbReference type="CDD" id="cd05830">
    <property type="entry name" value="Sortase_E"/>
    <property type="match status" value="1"/>
</dbReference>
<protein>
    <recommendedName>
        <fullName evidence="5">Sortase</fullName>
    </recommendedName>
</protein>
<comment type="caution">
    <text evidence="3">The sequence shown here is derived from an EMBL/GenBank/DDBJ whole genome shotgun (WGS) entry which is preliminary data.</text>
</comment>